<dbReference type="AlphaFoldDB" id="A0AAE3EGY9"/>
<gene>
    <name evidence="2" type="ORF">K7J14_06265</name>
</gene>
<proteinExistence type="predicted"/>
<comment type="caution">
    <text evidence="2">The sequence shown here is derived from an EMBL/GenBank/DDBJ whole genome shotgun (WGS) entry which is preliminary data.</text>
</comment>
<dbReference type="GO" id="GO:0004386">
    <property type="term" value="F:helicase activity"/>
    <property type="evidence" value="ECO:0007669"/>
    <property type="project" value="UniProtKB-KW"/>
</dbReference>
<reference evidence="2" key="1">
    <citation type="submission" date="2021-08" db="EMBL/GenBank/DDBJ databases">
        <title>Comparative analyses of Brucepasteria parasyntrophica and Teretinema zuelzerae.</title>
        <authorList>
            <person name="Song Y."/>
            <person name="Brune A."/>
        </authorList>
    </citation>
    <scope>NUCLEOTIDE SEQUENCE</scope>
    <source>
        <strain evidence="2">DSM 1903</strain>
    </source>
</reference>
<keyword evidence="3" id="KW-1185">Reference proteome</keyword>
<protein>
    <submittedName>
        <fullName evidence="2">Helicase-associated domain-containing protein</fullName>
    </submittedName>
</protein>
<dbReference type="Pfam" id="PF13625">
    <property type="entry name" value="Helicase_C_3"/>
    <property type="match status" value="1"/>
</dbReference>
<dbReference type="InterPro" id="IPR032830">
    <property type="entry name" value="XPB/Ssl2_N"/>
</dbReference>
<dbReference type="RefSeq" id="WP_230754427.1">
    <property type="nucleotide sequence ID" value="NZ_JAINWA010000001.1"/>
</dbReference>
<evidence type="ECO:0000313" key="2">
    <source>
        <dbReference type="EMBL" id="MCD1654307.1"/>
    </source>
</evidence>
<evidence type="ECO:0000313" key="3">
    <source>
        <dbReference type="Proteomes" id="UP001198163"/>
    </source>
</evidence>
<keyword evidence="2" id="KW-0347">Helicase</keyword>
<name>A0AAE3EGY9_9SPIR</name>
<accession>A0AAE3EGY9</accession>
<organism evidence="2 3">
    <name type="scientific">Teretinema zuelzerae</name>
    <dbReference type="NCBI Taxonomy" id="156"/>
    <lineage>
        <taxon>Bacteria</taxon>
        <taxon>Pseudomonadati</taxon>
        <taxon>Spirochaetota</taxon>
        <taxon>Spirochaetia</taxon>
        <taxon>Spirochaetales</taxon>
        <taxon>Treponemataceae</taxon>
        <taxon>Teretinema</taxon>
    </lineage>
</organism>
<feature type="domain" description="Helicase XPB/Ssl2 N-terminal" evidence="1">
    <location>
        <begin position="377"/>
        <end position="461"/>
    </location>
</feature>
<evidence type="ECO:0000259" key="1">
    <source>
        <dbReference type="Pfam" id="PF13625"/>
    </source>
</evidence>
<keyword evidence="2" id="KW-0067">ATP-binding</keyword>
<keyword evidence="2" id="KW-0378">Hydrolase</keyword>
<dbReference type="Proteomes" id="UP001198163">
    <property type="component" value="Unassembled WGS sequence"/>
</dbReference>
<keyword evidence="2" id="KW-0547">Nucleotide-binding</keyword>
<sequence length="687" mass="75898">MNPEAVVEWREALVRLTDQHFFDLMRMYLGVIKTPFNKQRLIEELSSFLRRKENRDRILSLLDDFDLMILSAVELLPNPSQQKMVSLFAGGRSFPEIYERILNLEERLLIYRRADADLRRYALNPLLEDALRPRLGLGCLLSPETLSFAAPADPPLDDLTFAALYSFFLHQGEAVRMDGTFRKRAREALDASFPRLAAVRGSVDMIVFAFQNLGLLVRSEGMLIPSRSRWEQFAELSPLDRLAWLASAGAGKASRAAMHERASFFVEFLQLLTPGAGYRKSSLARLAFILSENASASAVAHRQGRFASMIREQESLSADEASRSDFVQSALYLGLLAENDGLYCVNPAFATLADAEPASSGILISPTFEVTVMPGIHLRDLLPAAAALEVRDVQTLAHFELTRRSCAAAFEQGQNAESLAALFSAKSLQPLPQNIAFSIADWFRAYASVSLYHGYVLRVDESRRALFENTPALSALIRKTLAPGVYLLDVNDASEISEAFEASGLDAPGLSTPESHRDSLPFPSAASKQVLSRSASAPAAQAAELPPDYAEDLKLALEDMDMDEDSRDALRSRIERRIILSPSQLVPDSVRVEKVEARGMDFLGKIKIAEYALAVGSLLEIETDSGSEGSAILGRPESMEKRTGDVILTLIREPDGIEEKVSLGKALLVRRIRGSIFSEISRVRPSR</sequence>
<dbReference type="EMBL" id="JAINWA010000001">
    <property type="protein sequence ID" value="MCD1654307.1"/>
    <property type="molecule type" value="Genomic_DNA"/>
</dbReference>